<evidence type="ECO:0000313" key="3">
    <source>
        <dbReference type="Proteomes" id="UP001432027"/>
    </source>
</evidence>
<proteinExistence type="predicted"/>
<accession>A0AAV5TXJ0</accession>
<dbReference type="AlphaFoldDB" id="A0AAV5TXJ0"/>
<protein>
    <submittedName>
        <fullName evidence="1">Uncharacterized protein</fullName>
    </submittedName>
</protein>
<organism evidence="1 3">
    <name type="scientific">Pristionchus entomophagus</name>
    <dbReference type="NCBI Taxonomy" id="358040"/>
    <lineage>
        <taxon>Eukaryota</taxon>
        <taxon>Metazoa</taxon>
        <taxon>Ecdysozoa</taxon>
        <taxon>Nematoda</taxon>
        <taxon>Chromadorea</taxon>
        <taxon>Rhabditida</taxon>
        <taxon>Rhabditina</taxon>
        <taxon>Diplogasteromorpha</taxon>
        <taxon>Diplogasteroidea</taxon>
        <taxon>Neodiplogasteridae</taxon>
        <taxon>Pristionchus</taxon>
    </lineage>
</organism>
<dbReference type="EMBL" id="BTSX01000005">
    <property type="protein sequence ID" value="GMS98981.1"/>
    <property type="molecule type" value="Genomic_DNA"/>
</dbReference>
<dbReference type="Proteomes" id="UP001432027">
    <property type="component" value="Unassembled WGS sequence"/>
</dbReference>
<comment type="caution">
    <text evidence="1">The sequence shown here is derived from an EMBL/GenBank/DDBJ whole genome shotgun (WGS) entry which is preliminary data.</text>
</comment>
<gene>
    <name evidence="1" type="ORF">PENTCL1PPCAC_21156</name>
    <name evidence="2" type="ORF">PENTCL1PPCAC_21158</name>
</gene>
<sequence length="60" mass="6763">NGTFTSCLWELLKYEGKVITAFSTEYLWMDEAALFRCAMINVNISTGLMFLDSPLCATCK</sequence>
<keyword evidence="3" id="KW-1185">Reference proteome</keyword>
<evidence type="ECO:0000313" key="1">
    <source>
        <dbReference type="EMBL" id="GMS98981.1"/>
    </source>
</evidence>
<reference evidence="1" key="1">
    <citation type="submission" date="2023-10" db="EMBL/GenBank/DDBJ databases">
        <title>Genome assembly of Pristionchus species.</title>
        <authorList>
            <person name="Yoshida K."/>
            <person name="Sommer R.J."/>
        </authorList>
    </citation>
    <scope>NUCLEOTIDE SEQUENCE</scope>
    <source>
        <strain evidence="1">RS0144</strain>
    </source>
</reference>
<evidence type="ECO:0000313" key="2">
    <source>
        <dbReference type="EMBL" id="GMS98983.1"/>
    </source>
</evidence>
<dbReference type="EMBL" id="BTSX01000005">
    <property type="protein sequence ID" value="GMS98983.1"/>
    <property type="molecule type" value="Genomic_DNA"/>
</dbReference>
<feature type="non-terminal residue" evidence="1">
    <location>
        <position position="1"/>
    </location>
</feature>
<name>A0AAV5TXJ0_9BILA</name>